<keyword evidence="3" id="KW-0805">Transcription regulation</keyword>
<dbReference type="SMART" id="SM00380">
    <property type="entry name" value="AP2"/>
    <property type="match status" value="1"/>
</dbReference>
<name>A0AAD1ZEZ6_9LAMI</name>
<evidence type="ECO:0000313" key="11">
    <source>
        <dbReference type="Proteomes" id="UP000834106"/>
    </source>
</evidence>
<dbReference type="InterPro" id="IPR036955">
    <property type="entry name" value="AP2/ERF_dom_sf"/>
</dbReference>
<feature type="region of interest" description="Disordered" evidence="8">
    <location>
        <begin position="118"/>
        <end position="151"/>
    </location>
</feature>
<protein>
    <recommendedName>
        <fullName evidence="9">AP2/ERF domain-containing protein</fullName>
    </recommendedName>
</protein>
<gene>
    <name evidence="10" type="ORF">FPE_LOCUS15720</name>
</gene>
<dbReference type="GO" id="GO:0000976">
    <property type="term" value="F:transcription cis-regulatory region binding"/>
    <property type="evidence" value="ECO:0007669"/>
    <property type="project" value="TreeGrafter"/>
</dbReference>
<accession>A0AAD1ZEZ6</accession>
<evidence type="ECO:0000259" key="9">
    <source>
        <dbReference type="PROSITE" id="PS51032"/>
    </source>
</evidence>
<dbReference type="PANTHER" id="PTHR31241">
    <property type="entry name" value="DEHYDRATION-RESPONSIVE ELEMENT-BINDING PROTEIN 2C"/>
    <property type="match status" value="1"/>
</dbReference>
<proteinExistence type="inferred from homology"/>
<dbReference type="PRINTS" id="PR00367">
    <property type="entry name" value="ETHRSPELEMNT"/>
</dbReference>
<feature type="compositionally biased region" description="Gly residues" evidence="8">
    <location>
        <begin position="119"/>
        <end position="132"/>
    </location>
</feature>
<dbReference type="EMBL" id="OU503044">
    <property type="protein sequence ID" value="CAI9768290.1"/>
    <property type="molecule type" value="Genomic_DNA"/>
</dbReference>
<comment type="subcellular location">
    <subcellularLocation>
        <location evidence="1">Nucleus</location>
    </subcellularLocation>
</comment>
<evidence type="ECO:0000256" key="3">
    <source>
        <dbReference type="ARBA" id="ARBA00023015"/>
    </source>
</evidence>
<dbReference type="InterPro" id="IPR001471">
    <property type="entry name" value="AP2/ERF_dom"/>
</dbReference>
<evidence type="ECO:0000256" key="8">
    <source>
        <dbReference type="SAM" id="MobiDB-lite"/>
    </source>
</evidence>
<dbReference type="Pfam" id="PF00847">
    <property type="entry name" value="AP2"/>
    <property type="match status" value="1"/>
</dbReference>
<evidence type="ECO:0000256" key="6">
    <source>
        <dbReference type="ARBA" id="ARBA00023242"/>
    </source>
</evidence>
<dbReference type="GO" id="GO:0045893">
    <property type="term" value="P:positive regulation of DNA-templated transcription"/>
    <property type="evidence" value="ECO:0007669"/>
    <property type="project" value="TreeGrafter"/>
</dbReference>
<keyword evidence="11" id="KW-1185">Reference proteome</keyword>
<reference evidence="10" key="1">
    <citation type="submission" date="2023-05" db="EMBL/GenBank/DDBJ databases">
        <authorList>
            <person name="Huff M."/>
        </authorList>
    </citation>
    <scope>NUCLEOTIDE SEQUENCE</scope>
</reference>
<dbReference type="GO" id="GO:0005634">
    <property type="term" value="C:nucleus"/>
    <property type="evidence" value="ECO:0007669"/>
    <property type="project" value="UniProtKB-SubCell"/>
</dbReference>
<evidence type="ECO:0000256" key="4">
    <source>
        <dbReference type="ARBA" id="ARBA00023125"/>
    </source>
</evidence>
<evidence type="ECO:0000313" key="10">
    <source>
        <dbReference type="EMBL" id="CAI9768290.1"/>
    </source>
</evidence>
<keyword evidence="6" id="KW-0539">Nucleus</keyword>
<dbReference type="Proteomes" id="UP000834106">
    <property type="component" value="Chromosome 9"/>
</dbReference>
<organism evidence="10 11">
    <name type="scientific">Fraxinus pennsylvanica</name>
    <dbReference type="NCBI Taxonomy" id="56036"/>
    <lineage>
        <taxon>Eukaryota</taxon>
        <taxon>Viridiplantae</taxon>
        <taxon>Streptophyta</taxon>
        <taxon>Embryophyta</taxon>
        <taxon>Tracheophyta</taxon>
        <taxon>Spermatophyta</taxon>
        <taxon>Magnoliopsida</taxon>
        <taxon>eudicotyledons</taxon>
        <taxon>Gunneridae</taxon>
        <taxon>Pentapetalae</taxon>
        <taxon>asterids</taxon>
        <taxon>lamiids</taxon>
        <taxon>Lamiales</taxon>
        <taxon>Oleaceae</taxon>
        <taxon>Oleeae</taxon>
        <taxon>Fraxinus</taxon>
    </lineage>
</organism>
<keyword evidence="4" id="KW-0238">DNA-binding</keyword>
<evidence type="ECO:0000256" key="2">
    <source>
        <dbReference type="ARBA" id="ARBA00022821"/>
    </source>
</evidence>
<dbReference type="GO" id="GO:0003700">
    <property type="term" value="F:DNA-binding transcription factor activity"/>
    <property type="evidence" value="ECO:0007669"/>
    <property type="project" value="InterPro"/>
</dbReference>
<evidence type="ECO:0000256" key="1">
    <source>
        <dbReference type="ARBA" id="ARBA00004123"/>
    </source>
</evidence>
<dbReference type="PROSITE" id="PS51032">
    <property type="entry name" value="AP2_ERF"/>
    <property type="match status" value="1"/>
</dbReference>
<comment type="similarity">
    <text evidence="7">Belongs to the AP2/ERF transcription factor family. ERF subfamily.</text>
</comment>
<dbReference type="FunFam" id="3.30.730.10:FF:000001">
    <property type="entry name" value="Ethylene-responsive transcription factor 2"/>
    <property type="match status" value="1"/>
</dbReference>
<evidence type="ECO:0000256" key="7">
    <source>
        <dbReference type="ARBA" id="ARBA00024343"/>
    </source>
</evidence>
<dbReference type="PANTHER" id="PTHR31241:SF24">
    <property type="entry name" value="ETHYLENE-RESPONSIVE TRANSCRIPTION FACTOR ABI4"/>
    <property type="match status" value="1"/>
</dbReference>
<dbReference type="AlphaFoldDB" id="A0AAD1ZEZ6"/>
<feature type="compositionally biased region" description="Low complexity" evidence="8">
    <location>
        <begin position="133"/>
        <end position="145"/>
    </location>
</feature>
<dbReference type="SUPFAM" id="SSF54171">
    <property type="entry name" value="DNA-binding domain"/>
    <property type="match status" value="1"/>
</dbReference>
<feature type="region of interest" description="Disordered" evidence="8">
    <location>
        <begin position="29"/>
        <end position="60"/>
    </location>
</feature>
<dbReference type="GO" id="GO:0006952">
    <property type="term" value="P:defense response"/>
    <property type="evidence" value="ECO:0007669"/>
    <property type="project" value="UniProtKB-KW"/>
</dbReference>
<feature type="domain" description="AP2/ERF" evidence="9">
    <location>
        <begin position="59"/>
        <end position="116"/>
    </location>
</feature>
<dbReference type="CDD" id="cd00018">
    <property type="entry name" value="AP2"/>
    <property type="match status" value="1"/>
</dbReference>
<dbReference type="Gene3D" id="3.30.730.10">
    <property type="entry name" value="AP2/ERF domain"/>
    <property type="match status" value="1"/>
</dbReference>
<keyword evidence="5" id="KW-0804">Transcription</keyword>
<sequence>MSDGVDSNNPKIIITSGHPISAISNAITSSDSANSAGVDNSKSNKKGKGKGGPDNGKFKYRGVRQRSWGKWVAEIREPRKRTRRWLGTFATAEDAARAYDRAAVILYGSRAQLNLQTSCGGGRASDGGGDGASGQSSSRSSSYSSTQNLRPLLPRPSGFGLTFSTPPLLPPVASFGGLANYVPNGFYPTEQHPNIVHSTQNLGSVHQRYGPSDVKNIESAPTIPNPNNHQQQNFQDLDSQQRQNYCVYDQINSITTVAPSFSQALTGPLVAPDISDPVVTGSAASPALWPLTNDDEYPTANIWDYDDPFLFDI</sequence>
<dbReference type="InterPro" id="IPR016177">
    <property type="entry name" value="DNA-bd_dom_sf"/>
</dbReference>
<evidence type="ECO:0000256" key="5">
    <source>
        <dbReference type="ARBA" id="ARBA00023163"/>
    </source>
</evidence>
<keyword evidence="2" id="KW-0611">Plant defense</keyword>